<evidence type="ECO:0000313" key="1">
    <source>
        <dbReference type="EMBL" id="KAI3730177.1"/>
    </source>
</evidence>
<evidence type="ECO:0000313" key="2">
    <source>
        <dbReference type="Proteomes" id="UP001055879"/>
    </source>
</evidence>
<protein>
    <submittedName>
        <fullName evidence="1">Uncharacterized protein</fullName>
    </submittedName>
</protein>
<dbReference type="EMBL" id="CM042051">
    <property type="protein sequence ID" value="KAI3730177.1"/>
    <property type="molecule type" value="Genomic_DNA"/>
</dbReference>
<comment type="caution">
    <text evidence="1">The sequence shown here is derived from an EMBL/GenBank/DDBJ whole genome shotgun (WGS) entry which is preliminary data.</text>
</comment>
<sequence>MMKAEADGGQDITYVTATRSRSNNICVEDDVFDIGPHLQQNCSFLFFSPQSIPHLHSSPTTKDPRGVSRGKRL</sequence>
<name>A0ACB9C7B6_ARCLA</name>
<reference evidence="2" key="1">
    <citation type="journal article" date="2022" name="Mol. Ecol. Resour.">
        <title>The genomes of chicory, endive, great burdock and yacon provide insights into Asteraceae palaeo-polyploidization history and plant inulin production.</title>
        <authorList>
            <person name="Fan W."/>
            <person name="Wang S."/>
            <person name="Wang H."/>
            <person name="Wang A."/>
            <person name="Jiang F."/>
            <person name="Liu H."/>
            <person name="Zhao H."/>
            <person name="Xu D."/>
            <person name="Zhang Y."/>
        </authorList>
    </citation>
    <scope>NUCLEOTIDE SEQUENCE [LARGE SCALE GENOMIC DNA]</scope>
    <source>
        <strain evidence="2">cv. Niubang</strain>
    </source>
</reference>
<organism evidence="1 2">
    <name type="scientific">Arctium lappa</name>
    <name type="common">Greater burdock</name>
    <name type="synonym">Lappa major</name>
    <dbReference type="NCBI Taxonomy" id="4217"/>
    <lineage>
        <taxon>Eukaryota</taxon>
        <taxon>Viridiplantae</taxon>
        <taxon>Streptophyta</taxon>
        <taxon>Embryophyta</taxon>
        <taxon>Tracheophyta</taxon>
        <taxon>Spermatophyta</taxon>
        <taxon>Magnoliopsida</taxon>
        <taxon>eudicotyledons</taxon>
        <taxon>Gunneridae</taxon>
        <taxon>Pentapetalae</taxon>
        <taxon>asterids</taxon>
        <taxon>campanulids</taxon>
        <taxon>Asterales</taxon>
        <taxon>Asteraceae</taxon>
        <taxon>Carduoideae</taxon>
        <taxon>Cardueae</taxon>
        <taxon>Arctiinae</taxon>
        <taxon>Arctium</taxon>
    </lineage>
</organism>
<reference evidence="1 2" key="2">
    <citation type="journal article" date="2022" name="Mol. Ecol. Resour.">
        <title>The genomes of chicory, endive, great burdock and yacon provide insights into Asteraceae paleo-polyploidization history and plant inulin production.</title>
        <authorList>
            <person name="Fan W."/>
            <person name="Wang S."/>
            <person name="Wang H."/>
            <person name="Wang A."/>
            <person name="Jiang F."/>
            <person name="Liu H."/>
            <person name="Zhao H."/>
            <person name="Xu D."/>
            <person name="Zhang Y."/>
        </authorList>
    </citation>
    <scope>NUCLEOTIDE SEQUENCE [LARGE SCALE GENOMIC DNA]</scope>
    <source>
        <strain evidence="2">cv. Niubang</strain>
    </source>
</reference>
<keyword evidence="2" id="KW-1185">Reference proteome</keyword>
<proteinExistence type="predicted"/>
<gene>
    <name evidence="1" type="ORF">L6452_18854</name>
</gene>
<accession>A0ACB9C7B6</accession>
<dbReference type="Proteomes" id="UP001055879">
    <property type="component" value="Linkage Group LG05"/>
</dbReference>